<dbReference type="Gene3D" id="3.40.720.10">
    <property type="entry name" value="Alkaline Phosphatase, subunit A"/>
    <property type="match status" value="1"/>
</dbReference>
<name>A0A842HDR8_9BACT</name>
<organism evidence="3 4">
    <name type="scientific">Ruficoccus amylovorans</name>
    <dbReference type="NCBI Taxonomy" id="1804625"/>
    <lineage>
        <taxon>Bacteria</taxon>
        <taxon>Pseudomonadati</taxon>
        <taxon>Verrucomicrobiota</taxon>
        <taxon>Opitutia</taxon>
        <taxon>Puniceicoccales</taxon>
        <taxon>Cerasicoccaceae</taxon>
        <taxon>Ruficoccus</taxon>
    </lineage>
</organism>
<dbReference type="PANTHER" id="PTHR42693">
    <property type="entry name" value="ARYLSULFATASE FAMILY MEMBER"/>
    <property type="match status" value="1"/>
</dbReference>
<dbReference type="InterPro" id="IPR000917">
    <property type="entry name" value="Sulfatase_N"/>
</dbReference>
<dbReference type="Proteomes" id="UP000546464">
    <property type="component" value="Unassembled WGS sequence"/>
</dbReference>
<feature type="domain" description="Sulfatase N-terminal" evidence="2">
    <location>
        <begin position="3"/>
        <end position="333"/>
    </location>
</feature>
<dbReference type="InterPro" id="IPR050738">
    <property type="entry name" value="Sulfatase"/>
</dbReference>
<sequence length="510" mass="57176">MRILYIDIDSQRPDHLGCYGYHRNTSPAIDAIAAEGLVFENVYAPDAPCLPSRTAFYSGRFGIHTGVVGHGGTAAQPKIQGPGRNFRDTFDEQGLARQLQLLGYHTAMISPFGQRHAAWHFYAGFNEIHNTGQGGMESAEVVQPVVDKWMADHAANDNWFLHINYWDPHTPYRVPADYGDPFANEPLPAWLDSDEVIERHRQMTGPHTMQEIGMYDDRTSPDFPRHPGKITDPASLRRMIDGYDTGVKYVDDQVASIVRQLKTAGVYDETMIVISADHGENLGELGIYGEHGTADQATCRIPLIIKYPGGPKGARNAKFHYNLDLAPTLMDLLSGEKQPLWDGESFAPALTDGADTGRDEVVFSQCAHVCQRSVRWGKWLYLRTYHDGFHLFPQEMLFDLEADPHEQDNLAPARPDLCQEGQWRLSRWHDAQMQRMALNANDVVDPLWTVIREGGPFHARLTDGNLPGQPGNKLATYLEHLENTGRQDGADEIRRKYAVQIARACGHAEP</sequence>
<dbReference type="AlphaFoldDB" id="A0A842HDR8"/>
<dbReference type="InterPro" id="IPR017850">
    <property type="entry name" value="Alkaline_phosphatase_core_sf"/>
</dbReference>
<dbReference type="SUPFAM" id="SSF53649">
    <property type="entry name" value="Alkaline phosphatase-like"/>
    <property type="match status" value="1"/>
</dbReference>
<evidence type="ECO:0000256" key="1">
    <source>
        <dbReference type="ARBA" id="ARBA00008779"/>
    </source>
</evidence>
<dbReference type="RefSeq" id="WP_185675563.1">
    <property type="nucleotide sequence ID" value="NZ_JACHVB010000025.1"/>
</dbReference>
<dbReference type="PANTHER" id="PTHR42693:SF33">
    <property type="entry name" value="ARYLSULFATASE"/>
    <property type="match status" value="1"/>
</dbReference>
<dbReference type="EMBL" id="JACHVB010000025">
    <property type="protein sequence ID" value="MBC2594582.1"/>
    <property type="molecule type" value="Genomic_DNA"/>
</dbReference>
<evidence type="ECO:0000313" key="4">
    <source>
        <dbReference type="Proteomes" id="UP000546464"/>
    </source>
</evidence>
<comment type="caution">
    <text evidence="3">The sequence shown here is derived from an EMBL/GenBank/DDBJ whole genome shotgun (WGS) entry which is preliminary data.</text>
</comment>
<evidence type="ECO:0000259" key="2">
    <source>
        <dbReference type="Pfam" id="PF00884"/>
    </source>
</evidence>
<keyword evidence="4" id="KW-1185">Reference proteome</keyword>
<comment type="similarity">
    <text evidence="1">Belongs to the sulfatase family.</text>
</comment>
<protein>
    <submittedName>
        <fullName evidence="3">Sulfatase</fullName>
    </submittedName>
</protein>
<evidence type="ECO:0000313" key="3">
    <source>
        <dbReference type="EMBL" id="MBC2594582.1"/>
    </source>
</evidence>
<reference evidence="3 4" key="1">
    <citation type="submission" date="2020-07" db="EMBL/GenBank/DDBJ databases">
        <authorList>
            <person name="Feng X."/>
        </authorList>
    </citation>
    <scope>NUCLEOTIDE SEQUENCE [LARGE SCALE GENOMIC DNA]</scope>
    <source>
        <strain evidence="3 4">JCM31066</strain>
    </source>
</reference>
<gene>
    <name evidence="3" type="ORF">H5P28_09955</name>
</gene>
<proteinExistence type="inferred from homology"/>
<dbReference type="GO" id="GO:0004065">
    <property type="term" value="F:arylsulfatase activity"/>
    <property type="evidence" value="ECO:0007669"/>
    <property type="project" value="TreeGrafter"/>
</dbReference>
<dbReference type="CDD" id="cd16148">
    <property type="entry name" value="sulfatase_like"/>
    <property type="match status" value="1"/>
</dbReference>
<accession>A0A842HDR8</accession>
<dbReference type="Pfam" id="PF00884">
    <property type="entry name" value="Sulfatase"/>
    <property type="match status" value="1"/>
</dbReference>